<dbReference type="SUPFAM" id="SSF81383">
    <property type="entry name" value="F-box domain"/>
    <property type="match status" value="1"/>
</dbReference>
<evidence type="ECO:0000259" key="1">
    <source>
        <dbReference type="Pfam" id="PF00646"/>
    </source>
</evidence>
<dbReference type="Pfam" id="PF00646">
    <property type="entry name" value="F-box"/>
    <property type="match status" value="1"/>
</dbReference>
<proteinExistence type="predicted"/>
<dbReference type="PANTHER" id="PTHR31293">
    <property type="entry name" value="RNI-LIKE SUPERFAMILY PROTEIN"/>
    <property type="match status" value="1"/>
</dbReference>
<dbReference type="Gene3D" id="1.20.1280.50">
    <property type="match status" value="1"/>
</dbReference>
<evidence type="ECO:0000313" key="3">
    <source>
        <dbReference type="Proteomes" id="UP000008694"/>
    </source>
</evidence>
<dbReference type="InterPro" id="IPR055294">
    <property type="entry name" value="FBL60-like"/>
</dbReference>
<dbReference type="HOGENOM" id="CLU_010721_7_2_1"/>
<dbReference type="AlphaFoldDB" id="D7LLE5"/>
<dbReference type="InterPro" id="IPR036047">
    <property type="entry name" value="F-box-like_dom_sf"/>
</dbReference>
<accession>D7LLE5</accession>
<name>D7LLE5_ARALL</name>
<feature type="domain" description="F-box" evidence="1">
    <location>
        <begin position="10"/>
        <end position="47"/>
    </location>
</feature>
<reference evidence="3" key="1">
    <citation type="journal article" date="2011" name="Nat. Genet.">
        <title>The Arabidopsis lyrata genome sequence and the basis of rapid genome size change.</title>
        <authorList>
            <person name="Hu T.T."/>
            <person name="Pattyn P."/>
            <person name="Bakker E.G."/>
            <person name="Cao J."/>
            <person name="Cheng J.-F."/>
            <person name="Clark R.M."/>
            <person name="Fahlgren N."/>
            <person name="Fawcett J.A."/>
            <person name="Grimwood J."/>
            <person name="Gundlach H."/>
            <person name="Haberer G."/>
            <person name="Hollister J.D."/>
            <person name="Ossowski S."/>
            <person name="Ottilar R.P."/>
            <person name="Salamov A.A."/>
            <person name="Schneeberger K."/>
            <person name="Spannagl M."/>
            <person name="Wang X."/>
            <person name="Yang L."/>
            <person name="Nasrallah M.E."/>
            <person name="Bergelson J."/>
            <person name="Carrington J.C."/>
            <person name="Gaut B.S."/>
            <person name="Schmutz J."/>
            <person name="Mayer K.F.X."/>
            <person name="Van de Peer Y."/>
            <person name="Grigoriev I.V."/>
            <person name="Nordborg M."/>
            <person name="Weigel D."/>
            <person name="Guo Y.-L."/>
        </authorList>
    </citation>
    <scope>NUCLEOTIDE SEQUENCE [LARGE SCALE GENOMIC DNA]</scope>
    <source>
        <strain evidence="3">cv. MN47</strain>
    </source>
</reference>
<dbReference type="PANTHER" id="PTHR31293:SF23">
    <property type="entry name" value="F-BOX DOMAIN-CONTAINING PROTEIN"/>
    <property type="match status" value="1"/>
</dbReference>
<dbReference type="InterPro" id="IPR001810">
    <property type="entry name" value="F-box_dom"/>
</dbReference>
<keyword evidence="3" id="KW-1185">Reference proteome</keyword>
<organism evidence="3">
    <name type="scientific">Arabidopsis lyrata subsp. lyrata</name>
    <name type="common">Lyre-leaved rock-cress</name>
    <dbReference type="NCBI Taxonomy" id="81972"/>
    <lineage>
        <taxon>Eukaryota</taxon>
        <taxon>Viridiplantae</taxon>
        <taxon>Streptophyta</taxon>
        <taxon>Embryophyta</taxon>
        <taxon>Tracheophyta</taxon>
        <taxon>Spermatophyta</taxon>
        <taxon>Magnoliopsida</taxon>
        <taxon>eudicotyledons</taxon>
        <taxon>Gunneridae</taxon>
        <taxon>Pentapetalae</taxon>
        <taxon>rosids</taxon>
        <taxon>malvids</taxon>
        <taxon>Brassicales</taxon>
        <taxon>Brassicaceae</taxon>
        <taxon>Camelineae</taxon>
        <taxon>Arabidopsis</taxon>
    </lineage>
</organism>
<evidence type="ECO:0000313" key="2">
    <source>
        <dbReference type="EMBL" id="EFH57335.1"/>
    </source>
</evidence>
<dbReference type="EMBL" id="GL348716">
    <property type="protein sequence ID" value="EFH57335.1"/>
    <property type="molecule type" value="Genomic_DNA"/>
</dbReference>
<sequence>MSRCGSRDLISSLPNEILGKILSLLWTNRAACTSVLSKRWRNLLALVDNRDLNDASGCPRDFCDFVDKTLALLRNSTTVKRFSLNGAFEHDASQIDSWIHTLLQRGFLELHLETLRVHRIDTEFFKSNTLVEITICDIGIRVWRNVLGSVFSCA</sequence>
<dbReference type="Gramene" id="scaffold_401462.1">
    <property type="protein sequence ID" value="scaffold_401462.1"/>
    <property type="gene ID" value="scaffold_401462.1"/>
</dbReference>
<dbReference type="STRING" id="81972.D7LLE5"/>
<dbReference type="eggNOG" id="ENOG502SR4H">
    <property type="taxonomic scope" value="Eukaryota"/>
</dbReference>
<gene>
    <name evidence="2" type="ORF">ARALYDRAFT_901961</name>
</gene>
<dbReference type="Proteomes" id="UP000008694">
    <property type="component" value="Unassembled WGS sequence"/>
</dbReference>
<protein>
    <recommendedName>
        <fullName evidence="1">F-box domain-containing protein</fullName>
    </recommendedName>
</protein>